<evidence type="ECO:0000256" key="5">
    <source>
        <dbReference type="ARBA" id="ARBA00022558"/>
    </source>
</evidence>
<dbReference type="InterPro" id="IPR042186">
    <property type="entry name" value="FimD_plug_dom"/>
</dbReference>
<dbReference type="InterPro" id="IPR043142">
    <property type="entry name" value="PapC-like_C_sf"/>
</dbReference>
<dbReference type="InterPro" id="IPR025885">
    <property type="entry name" value="PapC_N"/>
</dbReference>
<evidence type="ECO:0000256" key="10">
    <source>
        <dbReference type="RuleBase" id="RU003884"/>
    </source>
</evidence>
<dbReference type="Gene3D" id="2.60.40.2070">
    <property type="match status" value="1"/>
</dbReference>
<dbReference type="PROSITE" id="PS01151">
    <property type="entry name" value="FIMBRIAL_USHER"/>
    <property type="match status" value="1"/>
</dbReference>
<dbReference type="InterPro" id="IPR037224">
    <property type="entry name" value="PapC_N_sf"/>
</dbReference>
<keyword evidence="8 10" id="KW-0472">Membrane</keyword>
<gene>
    <name evidence="13" type="ORF">M975_2074</name>
</gene>
<dbReference type="Gene3D" id="2.60.40.2610">
    <property type="entry name" value="Outer membrane usher protein FimD, plug domain"/>
    <property type="match status" value="1"/>
</dbReference>
<dbReference type="Gene3D" id="3.10.20.410">
    <property type="match status" value="1"/>
</dbReference>
<dbReference type="PATRIC" id="fig|1354251.4.peg.2146"/>
<evidence type="ECO:0000256" key="2">
    <source>
        <dbReference type="ARBA" id="ARBA00008064"/>
    </source>
</evidence>
<proteinExistence type="inferred from homology"/>
<organism evidence="13 14">
    <name type="scientific">Buttiauxella brennerae ATCC 51605</name>
    <dbReference type="NCBI Taxonomy" id="1354251"/>
    <lineage>
        <taxon>Bacteria</taxon>
        <taxon>Pseudomonadati</taxon>
        <taxon>Pseudomonadota</taxon>
        <taxon>Gammaproteobacteria</taxon>
        <taxon>Enterobacterales</taxon>
        <taxon>Enterobacteriaceae</taxon>
        <taxon>Buttiauxella</taxon>
    </lineage>
</organism>
<evidence type="ECO:0000256" key="6">
    <source>
        <dbReference type="ARBA" id="ARBA00022692"/>
    </source>
</evidence>
<keyword evidence="4" id="KW-1134">Transmembrane beta strand</keyword>
<evidence type="ECO:0000256" key="8">
    <source>
        <dbReference type="ARBA" id="ARBA00023136"/>
    </source>
</evidence>
<evidence type="ECO:0000313" key="14">
    <source>
        <dbReference type="Proteomes" id="UP000078410"/>
    </source>
</evidence>
<reference evidence="13 14" key="1">
    <citation type="submission" date="2016-04" db="EMBL/GenBank/DDBJ databases">
        <title>ATOL: Assembling a taxonomically balanced genome-scale reconstruction of the evolutionary history of the Enterobacteriaceae.</title>
        <authorList>
            <person name="Plunkett G.III."/>
            <person name="Neeno-Eckwall E.C."/>
            <person name="Glasner J.D."/>
            <person name="Perna N.T."/>
        </authorList>
    </citation>
    <scope>NUCLEOTIDE SEQUENCE [LARGE SCALE GENOMIC DNA]</scope>
    <source>
        <strain evidence="13 14">ATCC 51605</strain>
    </source>
</reference>
<protein>
    <submittedName>
        <fullName evidence="13">FimD family fimbriae anchoring protein</fullName>
    </submittedName>
</protein>
<dbReference type="RefSeq" id="WP_064559121.1">
    <property type="nucleotide sequence ID" value="NZ_LXER01000017.1"/>
</dbReference>
<dbReference type="InterPro" id="IPR018030">
    <property type="entry name" value="Fimbrial_membr_usher_CS"/>
</dbReference>
<evidence type="ECO:0000256" key="4">
    <source>
        <dbReference type="ARBA" id="ARBA00022452"/>
    </source>
</evidence>
<feature type="domain" description="PapC N-terminal" evidence="12">
    <location>
        <begin position="41"/>
        <end position="188"/>
    </location>
</feature>
<keyword evidence="9 10" id="KW-0998">Cell outer membrane</keyword>
<dbReference type="GO" id="GO:0009297">
    <property type="term" value="P:pilus assembly"/>
    <property type="evidence" value="ECO:0007669"/>
    <property type="project" value="InterPro"/>
</dbReference>
<evidence type="ECO:0000313" key="13">
    <source>
        <dbReference type="EMBL" id="OAT32182.1"/>
    </source>
</evidence>
<dbReference type="PANTHER" id="PTHR30451">
    <property type="entry name" value="OUTER MEMBRANE USHER PROTEIN"/>
    <property type="match status" value="1"/>
</dbReference>
<evidence type="ECO:0000256" key="3">
    <source>
        <dbReference type="ARBA" id="ARBA00022448"/>
    </source>
</evidence>
<keyword evidence="5 10" id="KW-1029">Fimbrium biogenesis</keyword>
<dbReference type="Pfam" id="PF13954">
    <property type="entry name" value="PapC_N"/>
    <property type="match status" value="1"/>
</dbReference>
<accession>A0A1B7IR09</accession>
<name>A0A1B7IR09_9ENTR</name>
<keyword evidence="7" id="KW-0732">Signal</keyword>
<dbReference type="PANTHER" id="PTHR30451:SF21">
    <property type="entry name" value="FIMBRIAL USHER DOMAIN-CONTAINING PROTEIN YDET-RELATED"/>
    <property type="match status" value="1"/>
</dbReference>
<dbReference type="GO" id="GO:0015473">
    <property type="term" value="F:fimbrial usher porin activity"/>
    <property type="evidence" value="ECO:0007669"/>
    <property type="project" value="InterPro"/>
</dbReference>
<keyword evidence="3 10" id="KW-0813">Transport</keyword>
<comment type="similarity">
    <text evidence="2 10">Belongs to the fimbrial export usher family.</text>
</comment>
<keyword evidence="14" id="KW-1185">Reference proteome</keyword>
<evidence type="ECO:0000259" key="12">
    <source>
        <dbReference type="Pfam" id="PF13954"/>
    </source>
</evidence>
<comment type="subcellular location">
    <subcellularLocation>
        <location evidence="1 10">Cell outer membrane</location>
        <topology evidence="1 10">Multi-pass membrane protein</topology>
    </subcellularLocation>
</comment>
<comment type="caution">
    <text evidence="13">The sequence shown here is derived from an EMBL/GenBank/DDBJ whole genome shotgun (WGS) entry which is preliminary data.</text>
</comment>
<evidence type="ECO:0000259" key="11">
    <source>
        <dbReference type="Pfam" id="PF13953"/>
    </source>
</evidence>
<evidence type="ECO:0000256" key="1">
    <source>
        <dbReference type="ARBA" id="ARBA00004571"/>
    </source>
</evidence>
<dbReference type="Pfam" id="PF00577">
    <property type="entry name" value="Usher"/>
    <property type="match status" value="1"/>
</dbReference>
<dbReference type="Pfam" id="PF13953">
    <property type="entry name" value="PapC_C"/>
    <property type="match status" value="1"/>
</dbReference>
<dbReference type="EMBL" id="LXER01000017">
    <property type="protein sequence ID" value="OAT32182.1"/>
    <property type="molecule type" value="Genomic_DNA"/>
</dbReference>
<dbReference type="AlphaFoldDB" id="A0A1B7IR09"/>
<dbReference type="FunFam" id="2.60.40.3110:FF:000001">
    <property type="entry name" value="Putative fimbrial outer membrane usher"/>
    <property type="match status" value="1"/>
</dbReference>
<evidence type="ECO:0000256" key="7">
    <source>
        <dbReference type="ARBA" id="ARBA00022729"/>
    </source>
</evidence>
<dbReference type="GO" id="GO:0009279">
    <property type="term" value="C:cell outer membrane"/>
    <property type="evidence" value="ECO:0007669"/>
    <property type="project" value="UniProtKB-SubCell"/>
</dbReference>
<keyword evidence="6 10" id="KW-0812">Transmembrane</keyword>
<dbReference type="Gene3D" id="2.60.40.3110">
    <property type="match status" value="1"/>
</dbReference>
<dbReference type="InterPro" id="IPR025949">
    <property type="entry name" value="PapC-like_C"/>
</dbReference>
<dbReference type="OrthoDB" id="6554712at2"/>
<dbReference type="Proteomes" id="UP000078410">
    <property type="component" value="Unassembled WGS sequence"/>
</dbReference>
<sequence length="851" mass="93558">MAANQLRLRISRYLKLSHPLLQGLSGLLLVAASNTNAREFYFAPSTLEGDGLSHQDIDLSLFSKENGQLPGTYKTKILINNQFSDDESITYINNKSGALLPQLTPKQLRQWGVRVDAYPELAKLSATEALPEAIGDYIPFASATFDFNAMELRISMPQAAIDTHRNDSIDPSRWNDGVPAAFADYSFSGSQREDTDKTSSSSQYLNLQSGANLGGWRLRNYSTWSQSDSTQSWQTINSWLQHDIALLKAQFIAGENSTRGEVFDSLQFRGVNIASDDQMLPYSQRGFAPIIRGVASSNAEVSVRQNGYVIYQANVAPGAFEITDLFSTTNSADLEVTIKESDGTEHHFTQPYSSVAIMQRPGNVRYEMTVARYRADDNHASNEPLFAQGSVIYGLNNYLTFFGGITSATNYQALNSGTGVVLGDFGSISTDLTWARANLDNNEQHDGQSWRLTYTNKIEATDTNFTLASYRYSTSGYYTFADANEKYDAEDSGWSFNYNKRSRLQLNLNQNVFDSNLYISGYQQDYWKTDHTERSMSSGISRVIGGISVNLTYTYSKTDDEKSDQMMSLAFSVPLSQWLPKSWASYSLNTSKQGYTSQNIGLNGTLLDDDRLSYSLHQSHTNHDGQDNSSVYGSYRSQYANLNAGYYLSSDKSQQLTYGISGAVVAHPAGVTLSQPLGDQFAIVSAKGASGVRFTNHRGVQTDYFGNAIIPSLTPYQENDIRIDTTSLPDDVDTDETTMTVVPSRRAAVSTQFTAHVGYRALISLTRPDGRIIPFGAIASVDGLAQSGIVDDQGVLYLAGIGENTSLTVKWGNSAQQSCHTNIELSTPTESVPGGIIQTSAICKQEVNHAG</sequence>
<dbReference type="InterPro" id="IPR000015">
    <property type="entry name" value="Fimb_usher"/>
</dbReference>
<feature type="domain" description="PapC-like C-terminal" evidence="11">
    <location>
        <begin position="762"/>
        <end position="826"/>
    </location>
</feature>
<dbReference type="SUPFAM" id="SSF141729">
    <property type="entry name" value="FimD N-terminal domain-like"/>
    <property type="match status" value="1"/>
</dbReference>
<evidence type="ECO:0000256" key="9">
    <source>
        <dbReference type="ARBA" id="ARBA00023237"/>
    </source>
</evidence>